<organism evidence="2 3">
    <name type="scientific">Janibacter melonis</name>
    <dbReference type="NCBI Taxonomy" id="262209"/>
    <lineage>
        <taxon>Bacteria</taxon>
        <taxon>Bacillati</taxon>
        <taxon>Actinomycetota</taxon>
        <taxon>Actinomycetes</taxon>
        <taxon>Micrococcales</taxon>
        <taxon>Intrasporangiaceae</taxon>
        <taxon>Janibacter</taxon>
    </lineage>
</organism>
<proteinExistence type="predicted"/>
<dbReference type="Gene3D" id="3.10.450.50">
    <property type="match status" value="1"/>
</dbReference>
<evidence type="ECO:0000313" key="2">
    <source>
        <dbReference type="EMBL" id="QFQ31824.2"/>
    </source>
</evidence>
<dbReference type="Pfam" id="PF12680">
    <property type="entry name" value="SnoaL_2"/>
    <property type="match status" value="1"/>
</dbReference>
<evidence type="ECO:0000313" key="3">
    <source>
        <dbReference type="Proteomes" id="UP000271708"/>
    </source>
</evidence>
<dbReference type="InterPro" id="IPR037401">
    <property type="entry name" value="SnoaL-like"/>
</dbReference>
<dbReference type="EMBL" id="CP044548">
    <property type="protein sequence ID" value="QFQ31824.2"/>
    <property type="molecule type" value="Genomic_DNA"/>
</dbReference>
<feature type="domain" description="SnoaL-like" evidence="1">
    <location>
        <begin position="11"/>
        <end position="110"/>
    </location>
</feature>
<name>A0A5P8FRY8_9MICO</name>
<dbReference type="Proteomes" id="UP000271708">
    <property type="component" value="Chromosome"/>
</dbReference>
<protein>
    <submittedName>
        <fullName evidence="2">Nuclear transport factor 2 family protein</fullName>
    </submittedName>
</protein>
<evidence type="ECO:0000259" key="1">
    <source>
        <dbReference type="Pfam" id="PF12680"/>
    </source>
</evidence>
<dbReference type="InterPro" id="IPR032710">
    <property type="entry name" value="NTF2-like_dom_sf"/>
</dbReference>
<sequence>MTDDDKIALAKEMFAAWEQMDWARVVDLFAEDGVLHSVMQEPVVGREALTERMAVLGSRCERLELRVRALGVIDGRVFAERVDDFDFGGHHGEVPVVGVLAMEDGRVTQWLEYYDRPTLLAGMGMAADFAH</sequence>
<reference evidence="2 3" key="1">
    <citation type="submission" date="2019-09" db="EMBL/GenBank/DDBJ databases">
        <title>Complete Genome Sequence of Janibacter melonis M714 with both human health impact and industrial applications.</title>
        <authorList>
            <person name="Jin M."/>
            <person name="Zhao Q.R."/>
        </authorList>
    </citation>
    <scope>NUCLEOTIDE SEQUENCE [LARGE SCALE GENOMIC DNA]</scope>
    <source>
        <strain evidence="2 3">M714</strain>
    </source>
</reference>
<gene>
    <name evidence="2" type="ORF">EEW87_016205</name>
</gene>
<dbReference type="AlphaFoldDB" id="A0A5P8FRY8"/>
<accession>A0A5P8FRY8</accession>
<dbReference type="SUPFAM" id="SSF54427">
    <property type="entry name" value="NTF2-like"/>
    <property type="match status" value="1"/>
</dbReference>
<dbReference type="KEGG" id="jme:EEW87_016205"/>